<dbReference type="Proteomes" id="UP000288805">
    <property type="component" value="Unassembled WGS sequence"/>
</dbReference>
<accession>A0A438DES0</accession>
<sequence>MLPSISQQKMFGQVVQTHPPKLLSIWWLSILVFLGISKECLPLLLIGSSGALYNVWSPVALKMGSQGTCTGVALSICSLLIFDAWLNSIRLLTFFVLADEGSGKRGCLVEWVEKASFVRLNKLFEITTTERNHHKLISARNLLAVVQEPQSYVLNILPSGYRKSWYLGSTSF</sequence>
<protein>
    <submittedName>
        <fullName evidence="1">Uncharacterized protein</fullName>
    </submittedName>
</protein>
<evidence type="ECO:0000313" key="1">
    <source>
        <dbReference type="EMBL" id="RVW33983.1"/>
    </source>
</evidence>
<dbReference type="EMBL" id="QGNW01001661">
    <property type="protein sequence ID" value="RVW33983.1"/>
    <property type="molecule type" value="Genomic_DNA"/>
</dbReference>
<gene>
    <name evidence="1" type="ORF">CK203_100763</name>
</gene>
<name>A0A438DES0_VITVI</name>
<reference evidence="1 2" key="1">
    <citation type="journal article" date="2018" name="PLoS Genet.">
        <title>Population sequencing reveals clonal diversity and ancestral inbreeding in the grapevine cultivar Chardonnay.</title>
        <authorList>
            <person name="Roach M.J."/>
            <person name="Johnson D.L."/>
            <person name="Bohlmann J."/>
            <person name="van Vuuren H.J."/>
            <person name="Jones S.J."/>
            <person name="Pretorius I.S."/>
            <person name="Schmidt S.A."/>
            <person name="Borneman A.R."/>
        </authorList>
    </citation>
    <scope>NUCLEOTIDE SEQUENCE [LARGE SCALE GENOMIC DNA]</scope>
    <source>
        <strain evidence="2">cv. Chardonnay</strain>
        <tissue evidence="1">Leaf</tissue>
    </source>
</reference>
<organism evidence="1 2">
    <name type="scientific">Vitis vinifera</name>
    <name type="common">Grape</name>
    <dbReference type="NCBI Taxonomy" id="29760"/>
    <lineage>
        <taxon>Eukaryota</taxon>
        <taxon>Viridiplantae</taxon>
        <taxon>Streptophyta</taxon>
        <taxon>Embryophyta</taxon>
        <taxon>Tracheophyta</taxon>
        <taxon>Spermatophyta</taxon>
        <taxon>Magnoliopsida</taxon>
        <taxon>eudicotyledons</taxon>
        <taxon>Gunneridae</taxon>
        <taxon>Pentapetalae</taxon>
        <taxon>rosids</taxon>
        <taxon>Vitales</taxon>
        <taxon>Vitaceae</taxon>
        <taxon>Viteae</taxon>
        <taxon>Vitis</taxon>
    </lineage>
</organism>
<proteinExistence type="predicted"/>
<dbReference type="AlphaFoldDB" id="A0A438DES0"/>
<evidence type="ECO:0000313" key="2">
    <source>
        <dbReference type="Proteomes" id="UP000288805"/>
    </source>
</evidence>
<comment type="caution">
    <text evidence="1">The sequence shown here is derived from an EMBL/GenBank/DDBJ whole genome shotgun (WGS) entry which is preliminary data.</text>
</comment>